<dbReference type="PROSITE" id="PS51296">
    <property type="entry name" value="RIESKE"/>
    <property type="match status" value="1"/>
</dbReference>
<dbReference type="InterPro" id="IPR036922">
    <property type="entry name" value="Rieske_2Fe-2S_sf"/>
</dbReference>
<dbReference type="CDD" id="cd03416">
    <property type="entry name" value="CbiX_SirB_N"/>
    <property type="match status" value="1"/>
</dbReference>
<dbReference type="GO" id="GO:0051537">
    <property type="term" value="F:2 iron, 2 sulfur cluster binding"/>
    <property type="evidence" value="ECO:0007669"/>
    <property type="project" value="UniProtKB-KW"/>
</dbReference>
<protein>
    <submittedName>
        <fullName evidence="10">Nitrite reductase (NAD(P)H) small subunit</fullName>
    </submittedName>
</protein>
<feature type="domain" description="Rieske" evidence="9">
    <location>
        <begin position="107"/>
        <end position="207"/>
    </location>
</feature>
<gene>
    <name evidence="10" type="primary">nirD</name>
    <name evidence="10" type="ORF">C5E16_10595</name>
</gene>
<accession>A0A2S5VSP5</accession>
<dbReference type="Proteomes" id="UP000239241">
    <property type="component" value="Unassembled WGS sequence"/>
</dbReference>
<sequence length="445" mass="46831">MTDLLLGCPPTLGTPRFRVVAPVSRRVTGASRRHRPGERCSLRRRHGDGRSPKHRVPSVADTSRPDPGRPPIRRSADQPEHRPRGDRMTMTELTAPDAAVASSGPWLAVCRLDQLEPLWGEAALVGHDQVALLRLPDGSVRAVGHADPATGAFVMARGIVGSRGGRTTIASPLHKDVFDLDTGECLTRPELRLPVWRSRVLDGVVEVARSAALVAASHGTSDPAGRRAVTALVQAVREARPDLRVVDAHVDVQQPDVPAAMAGLDDPARAVVVVPLLLSAGYHVHVDLAEAAADAAPREVRVTGALGPDPRLAAVLARRLREAGLRDGDRVVLAAAGSSDAGAVADCHAVGDLLAAELGRDVITSFISAARPRVPAAVRAEREAHPGSRVVVATYLLAPGYFATLAERAGGDATSAPLLVDGEAPPPELVDIVVELHERATVPAR</sequence>
<dbReference type="Gene3D" id="2.102.10.10">
    <property type="entry name" value="Rieske [2Fe-2S] iron-sulphur domain"/>
    <property type="match status" value="1"/>
</dbReference>
<evidence type="ECO:0000313" key="11">
    <source>
        <dbReference type="Proteomes" id="UP000239241"/>
    </source>
</evidence>
<evidence type="ECO:0000313" key="10">
    <source>
        <dbReference type="EMBL" id="PPF66898.1"/>
    </source>
</evidence>
<evidence type="ECO:0000259" key="9">
    <source>
        <dbReference type="PROSITE" id="PS51296"/>
    </source>
</evidence>
<organism evidence="10 11">
    <name type="scientific">Clavibacter michiganensis</name>
    <dbReference type="NCBI Taxonomy" id="28447"/>
    <lineage>
        <taxon>Bacteria</taxon>
        <taxon>Bacillati</taxon>
        <taxon>Actinomycetota</taxon>
        <taxon>Actinomycetes</taxon>
        <taxon>Micrococcales</taxon>
        <taxon>Microbacteriaceae</taxon>
        <taxon>Clavibacter</taxon>
    </lineage>
</organism>
<comment type="caution">
    <text evidence="10">The sequence shown here is derived from an EMBL/GenBank/DDBJ whole genome shotgun (WGS) entry which is preliminary data.</text>
</comment>
<feature type="region of interest" description="Disordered" evidence="8">
    <location>
        <begin position="23"/>
        <end position="86"/>
    </location>
</feature>
<name>A0A2S5VSP5_9MICO</name>
<dbReference type="CDD" id="cd03529">
    <property type="entry name" value="Rieske_NirD"/>
    <property type="match status" value="1"/>
</dbReference>
<dbReference type="GO" id="GO:0042128">
    <property type="term" value="P:nitrate assimilation"/>
    <property type="evidence" value="ECO:0007669"/>
    <property type="project" value="UniProtKB-KW"/>
</dbReference>
<evidence type="ECO:0000256" key="5">
    <source>
        <dbReference type="ARBA" id="ARBA00023014"/>
    </source>
</evidence>
<keyword evidence="7" id="KW-0456">Lyase</keyword>
<dbReference type="PROSITE" id="PS51300">
    <property type="entry name" value="NIRD"/>
    <property type="match status" value="1"/>
</dbReference>
<keyword evidence="4" id="KW-0408">Iron</keyword>
<keyword evidence="6" id="KW-0534">Nitrate assimilation</keyword>
<dbReference type="GO" id="GO:0016829">
    <property type="term" value="F:lyase activity"/>
    <property type="evidence" value="ECO:0007669"/>
    <property type="project" value="UniProtKB-KW"/>
</dbReference>
<dbReference type="GO" id="GO:0016705">
    <property type="term" value="F:oxidoreductase activity, acting on paired donors, with incorporation or reduction of molecular oxygen"/>
    <property type="evidence" value="ECO:0007669"/>
    <property type="project" value="UniProtKB-ARBA"/>
</dbReference>
<dbReference type="InterPro" id="IPR012748">
    <property type="entry name" value="Rieske-like_NirD"/>
</dbReference>
<feature type="compositionally biased region" description="Basic and acidic residues" evidence="8">
    <location>
        <begin position="74"/>
        <end position="86"/>
    </location>
</feature>
<keyword evidence="3" id="KW-0560">Oxidoreductase</keyword>
<dbReference type="InterPro" id="IPR002762">
    <property type="entry name" value="CbiX-like"/>
</dbReference>
<dbReference type="GO" id="GO:0008942">
    <property type="term" value="F:nitrite reductase [NAD(P)H] activity"/>
    <property type="evidence" value="ECO:0007669"/>
    <property type="project" value="InterPro"/>
</dbReference>
<dbReference type="Pfam" id="PF01903">
    <property type="entry name" value="CbiX"/>
    <property type="match status" value="1"/>
</dbReference>
<dbReference type="PANTHER" id="PTHR33542">
    <property type="entry name" value="SIROHYDROCHLORIN FERROCHELATASE, CHLOROPLASTIC"/>
    <property type="match status" value="1"/>
</dbReference>
<evidence type="ECO:0000256" key="8">
    <source>
        <dbReference type="SAM" id="MobiDB-lite"/>
    </source>
</evidence>
<evidence type="ECO:0000256" key="6">
    <source>
        <dbReference type="ARBA" id="ARBA00023063"/>
    </source>
</evidence>
<dbReference type="GO" id="GO:0004497">
    <property type="term" value="F:monooxygenase activity"/>
    <property type="evidence" value="ECO:0007669"/>
    <property type="project" value="UniProtKB-ARBA"/>
</dbReference>
<dbReference type="NCBIfam" id="TIGR02378">
    <property type="entry name" value="nirD_assim_sml"/>
    <property type="match status" value="1"/>
</dbReference>
<dbReference type="Pfam" id="PF13806">
    <property type="entry name" value="Rieske_2"/>
    <property type="match status" value="1"/>
</dbReference>
<reference evidence="10 11" key="1">
    <citation type="submission" date="2018-02" db="EMBL/GenBank/DDBJ databases">
        <title>Bacteriophage NCPPB3778 and a type I-E CRISPR drive the evolution of the US Biological Select Agent, Rathayibacter toxicus.</title>
        <authorList>
            <person name="Davis E.W.II."/>
            <person name="Tabima J.F."/>
            <person name="Weisberg A.J."/>
            <person name="Lopes L.D."/>
            <person name="Wiseman M.S."/>
            <person name="Wiseman M.S."/>
            <person name="Pupko T."/>
            <person name="Belcher M.S."/>
            <person name="Sechler A.J."/>
            <person name="Tancos M.A."/>
            <person name="Schroeder B.K."/>
            <person name="Murray T.D."/>
            <person name="Luster D.G."/>
            <person name="Schneider W.L."/>
            <person name="Rogers E."/>
            <person name="Andreote F.D."/>
            <person name="Grunwald N.J."/>
            <person name="Putnam M.L."/>
            <person name="Chang J.H."/>
        </authorList>
    </citation>
    <scope>NUCLEOTIDE SEQUENCE [LARGE SCALE GENOMIC DNA]</scope>
    <source>
        <strain evidence="10 11">AY1B3</strain>
    </source>
</reference>
<dbReference type="PANTHER" id="PTHR33542:SF5">
    <property type="entry name" value="FERROCHELATASE CHE1"/>
    <property type="match status" value="1"/>
</dbReference>
<evidence type="ECO:0000256" key="1">
    <source>
        <dbReference type="ARBA" id="ARBA00022714"/>
    </source>
</evidence>
<keyword evidence="2" id="KW-0479">Metal-binding</keyword>
<evidence type="ECO:0000256" key="2">
    <source>
        <dbReference type="ARBA" id="ARBA00022723"/>
    </source>
</evidence>
<dbReference type="AlphaFoldDB" id="A0A2S5VSP5"/>
<dbReference type="Gene3D" id="3.40.50.1400">
    <property type="match status" value="2"/>
</dbReference>
<dbReference type="EMBL" id="PSXY01000016">
    <property type="protein sequence ID" value="PPF66898.1"/>
    <property type="molecule type" value="Genomic_DNA"/>
</dbReference>
<feature type="compositionally biased region" description="Basic residues" evidence="8">
    <location>
        <begin position="31"/>
        <end position="56"/>
    </location>
</feature>
<dbReference type="InterPro" id="IPR050963">
    <property type="entry name" value="Sirohydro_Cobaltochel/CbiX"/>
</dbReference>
<keyword evidence="5" id="KW-0411">Iron-sulfur</keyword>
<evidence type="ECO:0000256" key="7">
    <source>
        <dbReference type="ARBA" id="ARBA00023239"/>
    </source>
</evidence>
<proteinExistence type="predicted"/>
<dbReference type="SUPFAM" id="SSF53800">
    <property type="entry name" value="Chelatase"/>
    <property type="match status" value="1"/>
</dbReference>
<dbReference type="InterPro" id="IPR017941">
    <property type="entry name" value="Rieske_2Fe-2S"/>
</dbReference>
<dbReference type="SUPFAM" id="SSF50022">
    <property type="entry name" value="ISP domain"/>
    <property type="match status" value="1"/>
</dbReference>
<dbReference type="GO" id="GO:0046872">
    <property type="term" value="F:metal ion binding"/>
    <property type="evidence" value="ECO:0007669"/>
    <property type="project" value="UniProtKB-KW"/>
</dbReference>
<keyword evidence="1" id="KW-0001">2Fe-2S</keyword>
<evidence type="ECO:0000256" key="4">
    <source>
        <dbReference type="ARBA" id="ARBA00023004"/>
    </source>
</evidence>
<evidence type="ECO:0000256" key="3">
    <source>
        <dbReference type="ARBA" id="ARBA00023002"/>
    </source>
</evidence>